<proteinExistence type="predicted"/>
<keyword evidence="4" id="KW-0862">Zinc</keyword>
<organism evidence="12 13">
    <name type="scientific">Hortaea werneckii</name>
    <name type="common">Black yeast</name>
    <name type="synonym">Cladosporium werneckii</name>
    <dbReference type="NCBI Taxonomy" id="91943"/>
    <lineage>
        <taxon>Eukaryota</taxon>
        <taxon>Fungi</taxon>
        <taxon>Dikarya</taxon>
        <taxon>Ascomycota</taxon>
        <taxon>Pezizomycotina</taxon>
        <taxon>Dothideomycetes</taxon>
        <taxon>Dothideomycetidae</taxon>
        <taxon>Mycosphaerellales</taxon>
        <taxon>Teratosphaeriaceae</taxon>
        <taxon>Hortaea</taxon>
    </lineage>
</organism>
<feature type="region of interest" description="Disordered" evidence="10">
    <location>
        <begin position="530"/>
        <end position="559"/>
    </location>
</feature>
<reference evidence="12 13" key="1">
    <citation type="journal article" date="2018" name="BMC Genomics">
        <title>Genomic evidence for intraspecific hybridization in a clonal and extremely halotolerant yeast.</title>
        <authorList>
            <person name="Gostincar C."/>
            <person name="Stajich J.E."/>
            <person name="Zupancic J."/>
            <person name="Zalar P."/>
            <person name="Gunde-Cimerman N."/>
        </authorList>
    </citation>
    <scope>NUCLEOTIDE SEQUENCE [LARGE SCALE GENOMIC DNA]</scope>
    <source>
        <strain evidence="12 13">EXF-6669</strain>
    </source>
</reference>
<dbReference type="InterPro" id="IPR000679">
    <property type="entry name" value="Znf_GATA"/>
</dbReference>
<dbReference type="InterPro" id="IPR013088">
    <property type="entry name" value="Znf_NHR/GATA"/>
</dbReference>
<evidence type="ECO:0000313" key="12">
    <source>
        <dbReference type="EMBL" id="RMY22982.1"/>
    </source>
</evidence>
<dbReference type="SMART" id="SM00401">
    <property type="entry name" value="ZnF_GATA"/>
    <property type="match status" value="1"/>
</dbReference>
<feature type="compositionally biased region" description="Low complexity" evidence="10">
    <location>
        <begin position="581"/>
        <end position="601"/>
    </location>
</feature>
<keyword evidence="3 9" id="KW-0863">Zinc-finger</keyword>
<keyword evidence="2" id="KW-0479">Metal-binding</keyword>
<keyword evidence="6" id="KW-0534">Nitrate assimilation</keyword>
<dbReference type="SUPFAM" id="SSF57716">
    <property type="entry name" value="Glucocorticoid receptor-like (DNA-binding domain)"/>
    <property type="match status" value="1"/>
</dbReference>
<evidence type="ECO:0000256" key="1">
    <source>
        <dbReference type="ARBA" id="ARBA00004123"/>
    </source>
</evidence>
<evidence type="ECO:0000256" key="6">
    <source>
        <dbReference type="ARBA" id="ARBA00023063"/>
    </source>
</evidence>
<sequence>MARSTRKLASRGTFYTGQARESIRLHQRHMRTYRILHEKASREGAYWVAPHRTGLYPAPITADRLAQGSFPRPCCFVTESVWRAPYYQHLLPYPPRGTPNVRSLVIDAGRVRTFENDVAIGERSISRSALPAPTPGLPRCRNRLGRTWRAWGAMLSEDSTIDAASAHAPPDAADADPVNTASSPRRVHFPPGYANDDSSGSSSAIQSLTSASTLSTLESKLDLSPTDVTARKGVLQGTFNGGGWQDDVTSPQSDRPEEMSKNDPLGAQIWKLYHKTKGQLPNSERLENLTWRMMSMNLRRKELAKQQGRVAHNAGQNPPSGIAQLRKSSEQMNNAENEDWMNLDDFIVPSSIGTPAGVSPAPSGASAVDTDFSGTAVASAIPIKQQQRLQDDDFSAARASAPSVPPLEQNRANQEFDYIPRHVRKTSIDERRPPKRRADASPQVPPMNNAVMVSHDPMEEAALHDYTLDATPTFQPQAQQPQVPFNLNTFDLDNEPMINSAGPMQHQFSFSPVGSPLFNNNGFNQMYPTQSMGPPQSMSSFQSPSTSAYPSTVSTPQPMPESSDMFFGMQPQFHHGHGSMPSFQHNQQQPNSNQQQQFMFNPNGDQMFSAISSSAPTHGAMQPTFQMPGPLDMPQPMSNDFQQPHGIPIPHHENMFTFGGDEDDDDDGMQLQDPSMMGHRAYSPMEDPAIETGGFHWDHTLSNQYNPSSSRYPGGPPKKGVTIGPTEMIPPRDWGNSGGLGRSHGSAASVSDFRNRGGDARNKKIPRTTSTPNTAGMATGMFSIRTQSSPSSPHESSFGSAVPSRAGSPSNEGGAPTTCTNCFTQTTPLWRRNPEGNPLCNACGLFLKLHGVVRPLSLKTDVIKKRNRGSGNTGPVGHSRKKGASRKNSVAQPTTTATTPTSAKGNDADSPRSNAGSAGTATTPGSSGGNEKPAKTVVAIAPGPPKPISQPPPVAPTRTMAPRRAARRQSRASNAVFQPDTDMADAPSEDVNSPGKESSTGSRSSKRTTPAPIAPQPSAAARPSTSSQPNTVPMQAPMGPQGGGQQQGPAGFNFDSNQFQPASVPNSSQEGFTVPNGMEMPSFDPNMDLGELPPGVQPGVMTGPQEWEWLTMSL</sequence>
<evidence type="ECO:0000256" key="7">
    <source>
        <dbReference type="ARBA" id="ARBA00023163"/>
    </source>
</evidence>
<protein>
    <recommendedName>
        <fullName evidence="11">GATA-type domain-containing protein</fullName>
    </recommendedName>
</protein>
<feature type="compositionally biased region" description="Low complexity" evidence="10">
    <location>
        <begin position="993"/>
        <end position="1039"/>
    </location>
</feature>
<dbReference type="Proteomes" id="UP000271337">
    <property type="component" value="Unassembled WGS sequence"/>
</dbReference>
<feature type="domain" description="GATA-type" evidence="11">
    <location>
        <begin position="813"/>
        <end position="866"/>
    </location>
</feature>
<dbReference type="PROSITE" id="PS50114">
    <property type="entry name" value="GATA_ZN_FINGER_2"/>
    <property type="match status" value="1"/>
</dbReference>
<keyword evidence="5" id="KW-0805">Transcription regulation</keyword>
<feature type="compositionally biased region" description="Polar residues" evidence="10">
    <location>
        <begin position="767"/>
        <end position="776"/>
    </location>
</feature>
<feature type="compositionally biased region" description="Basic and acidic residues" evidence="10">
    <location>
        <begin position="753"/>
        <end position="762"/>
    </location>
</feature>
<evidence type="ECO:0000256" key="5">
    <source>
        <dbReference type="ARBA" id="ARBA00023015"/>
    </source>
</evidence>
<comment type="subcellular location">
    <subcellularLocation>
        <location evidence="1">Nucleus</location>
    </subcellularLocation>
</comment>
<evidence type="ECO:0000313" key="13">
    <source>
        <dbReference type="Proteomes" id="UP000271337"/>
    </source>
</evidence>
<gene>
    <name evidence="12" type="ORF">D0867_02355</name>
</gene>
<evidence type="ECO:0000256" key="8">
    <source>
        <dbReference type="ARBA" id="ARBA00023242"/>
    </source>
</evidence>
<evidence type="ECO:0000256" key="2">
    <source>
        <dbReference type="ARBA" id="ARBA00022723"/>
    </source>
</evidence>
<dbReference type="PROSITE" id="PS00344">
    <property type="entry name" value="GATA_ZN_FINGER_1"/>
    <property type="match status" value="1"/>
</dbReference>
<dbReference type="Pfam" id="PF08550">
    <property type="entry name" value="GATA_AreA"/>
    <property type="match status" value="1"/>
</dbReference>
<feature type="region of interest" description="Disordered" evidence="10">
    <location>
        <begin position="383"/>
        <end position="448"/>
    </location>
</feature>
<feature type="region of interest" description="Disordered" evidence="10">
    <location>
        <begin position="162"/>
        <end position="206"/>
    </location>
</feature>
<dbReference type="GO" id="GO:0042128">
    <property type="term" value="P:nitrate assimilation"/>
    <property type="evidence" value="ECO:0007669"/>
    <property type="project" value="UniProtKB-KW"/>
</dbReference>
<feature type="compositionally biased region" description="Polar residues" evidence="10">
    <location>
        <begin position="1054"/>
        <end position="1071"/>
    </location>
</feature>
<feature type="compositionally biased region" description="Low complexity" evidence="10">
    <location>
        <begin position="530"/>
        <end position="547"/>
    </location>
</feature>
<feature type="compositionally biased region" description="Basic and acidic residues" evidence="10">
    <location>
        <begin position="426"/>
        <end position="439"/>
    </location>
</feature>
<feature type="region of interest" description="Disordered" evidence="10">
    <location>
        <begin position="571"/>
        <end position="601"/>
    </location>
</feature>
<evidence type="ECO:0000259" key="11">
    <source>
        <dbReference type="PROSITE" id="PS50114"/>
    </source>
</evidence>
<dbReference type="Gene3D" id="3.30.50.10">
    <property type="entry name" value="Erythroid Transcription Factor GATA-1, subunit A"/>
    <property type="match status" value="1"/>
</dbReference>
<feature type="region of interest" description="Disordered" evidence="10">
    <location>
        <begin position="234"/>
        <end position="261"/>
    </location>
</feature>
<feature type="compositionally biased region" description="Low complexity" evidence="10">
    <location>
        <begin position="162"/>
        <end position="177"/>
    </location>
</feature>
<evidence type="ECO:0000256" key="9">
    <source>
        <dbReference type="PROSITE-ProRule" id="PRU00094"/>
    </source>
</evidence>
<evidence type="ECO:0000256" key="10">
    <source>
        <dbReference type="SAM" id="MobiDB-lite"/>
    </source>
</evidence>
<dbReference type="PRINTS" id="PR00619">
    <property type="entry name" value="GATAZNFINGER"/>
</dbReference>
<dbReference type="PANTHER" id="PTHR10071:SF281">
    <property type="entry name" value="BOX A-BINDING FACTOR-RELATED"/>
    <property type="match status" value="1"/>
</dbReference>
<dbReference type="AlphaFoldDB" id="A0A3M7A6B2"/>
<feature type="compositionally biased region" description="Pro residues" evidence="10">
    <location>
        <begin position="942"/>
        <end position="955"/>
    </location>
</feature>
<accession>A0A3M7A6B2</accession>
<dbReference type="PANTHER" id="PTHR10071">
    <property type="entry name" value="TRANSCRIPTION FACTOR GATA FAMILY MEMBER"/>
    <property type="match status" value="1"/>
</dbReference>
<dbReference type="GO" id="GO:0045944">
    <property type="term" value="P:positive regulation of transcription by RNA polymerase II"/>
    <property type="evidence" value="ECO:0007669"/>
    <property type="project" value="TreeGrafter"/>
</dbReference>
<evidence type="ECO:0000256" key="3">
    <source>
        <dbReference type="ARBA" id="ARBA00022771"/>
    </source>
</evidence>
<dbReference type="InterPro" id="IPR013860">
    <property type="entry name" value="AreA_GATA"/>
</dbReference>
<dbReference type="FunFam" id="3.30.50.10:FF:000007">
    <property type="entry name" value="Nitrogen regulatory AreA, N-terminal"/>
    <property type="match status" value="1"/>
</dbReference>
<keyword evidence="7" id="KW-0804">Transcription</keyword>
<evidence type="ECO:0000256" key="4">
    <source>
        <dbReference type="ARBA" id="ARBA00022833"/>
    </source>
</evidence>
<dbReference type="OrthoDB" id="515401at2759"/>
<keyword evidence="8" id="KW-0539">Nucleus</keyword>
<dbReference type="GO" id="GO:0008270">
    <property type="term" value="F:zinc ion binding"/>
    <property type="evidence" value="ECO:0007669"/>
    <property type="project" value="UniProtKB-KW"/>
</dbReference>
<dbReference type="GO" id="GO:0000122">
    <property type="term" value="P:negative regulation of transcription by RNA polymerase II"/>
    <property type="evidence" value="ECO:0007669"/>
    <property type="project" value="TreeGrafter"/>
</dbReference>
<dbReference type="Pfam" id="PF00320">
    <property type="entry name" value="GATA"/>
    <property type="match status" value="1"/>
</dbReference>
<dbReference type="CDD" id="cd00202">
    <property type="entry name" value="ZnF_GATA"/>
    <property type="match status" value="1"/>
</dbReference>
<dbReference type="EMBL" id="QWIL01000154">
    <property type="protein sequence ID" value="RMY22982.1"/>
    <property type="molecule type" value="Genomic_DNA"/>
</dbReference>
<feature type="region of interest" description="Disordered" evidence="10">
    <location>
        <begin position="692"/>
        <end position="817"/>
    </location>
</feature>
<feature type="compositionally biased region" description="Polar residues" evidence="10">
    <location>
        <begin position="700"/>
        <end position="711"/>
    </location>
</feature>
<dbReference type="InterPro" id="IPR039355">
    <property type="entry name" value="Transcription_factor_GATA"/>
</dbReference>
<dbReference type="GO" id="GO:0000978">
    <property type="term" value="F:RNA polymerase II cis-regulatory region sequence-specific DNA binding"/>
    <property type="evidence" value="ECO:0007669"/>
    <property type="project" value="TreeGrafter"/>
</dbReference>
<comment type="caution">
    <text evidence="12">The sequence shown here is derived from an EMBL/GenBank/DDBJ whole genome shotgun (WGS) entry which is preliminary data.</text>
</comment>
<dbReference type="GO" id="GO:0000981">
    <property type="term" value="F:DNA-binding transcription factor activity, RNA polymerase II-specific"/>
    <property type="evidence" value="ECO:0007669"/>
    <property type="project" value="TreeGrafter"/>
</dbReference>
<feature type="compositionally biased region" description="Low complexity" evidence="10">
    <location>
        <begin position="788"/>
        <end position="800"/>
    </location>
</feature>
<feature type="compositionally biased region" description="Low complexity" evidence="10">
    <location>
        <begin position="915"/>
        <end position="925"/>
    </location>
</feature>
<name>A0A3M7A6B2_HORWE</name>
<dbReference type="GO" id="GO:0005634">
    <property type="term" value="C:nucleus"/>
    <property type="evidence" value="ECO:0007669"/>
    <property type="project" value="UniProtKB-SubCell"/>
</dbReference>
<feature type="region of interest" description="Disordered" evidence="10">
    <location>
        <begin position="863"/>
        <end position="1102"/>
    </location>
</feature>